<sequence length="96" mass="10686">MSNENEREFRIRGGAGSIRVSTGEGLVLSREKWVHQADWRGKLLAVSVRQESAIESVKLAGALAPRIGLRLAKRLGFKHIELECDALEGVLLCWFV</sequence>
<dbReference type="GO" id="GO:0003676">
    <property type="term" value="F:nucleic acid binding"/>
    <property type="evidence" value="ECO:0007669"/>
    <property type="project" value="InterPro"/>
</dbReference>
<name>A0A803MBH2_CHEQI</name>
<dbReference type="EnsemblPlants" id="AUR62026439-RA">
    <property type="protein sequence ID" value="AUR62026439-RA:cds"/>
    <property type="gene ID" value="AUR62026439"/>
</dbReference>
<dbReference type="Proteomes" id="UP000596660">
    <property type="component" value="Unplaced"/>
</dbReference>
<dbReference type="GO" id="GO:0004523">
    <property type="term" value="F:RNA-DNA hybrid ribonuclease activity"/>
    <property type="evidence" value="ECO:0007669"/>
    <property type="project" value="InterPro"/>
</dbReference>
<dbReference type="AlphaFoldDB" id="A0A803MBH2"/>
<dbReference type="InterPro" id="IPR002156">
    <property type="entry name" value="RNaseH_domain"/>
</dbReference>
<evidence type="ECO:0000313" key="3">
    <source>
        <dbReference type="Proteomes" id="UP000596660"/>
    </source>
</evidence>
<dbReference type="Gramene" id="AUR62026439-RA">
    <property type="protein sequence ID" value="AUR62026439-RA:cds"/>
    <property type="gene ID" value="AUR62026439"/>
</dbReference>
<reference evidence="2" key="1">
    <citation type="journal article" date="2017" name="Nature">
        <title>The genome of Chenopodium quinoa.</title>
        <authorList>
            <person name="Jarvis D.E."/>
            <person name="Ho Y.S."/>
            <person name="Lightfoot D.J."/>
            <person name="Schmoeckel S.M."/>
            <person name="Li B."/>
            <person name="Borm T.J.A."/>
            <person name="Ohyanagi H."/>
            <person name="Mineta K."/>
            <person name="Michell C.T."/>
            <person name="Saber N."/>
            <person name="Kharbatia N.M."/>
            <person name="Rupper R.R."/>
            <person name="Sharp A.R."/>
            <person name="Dally N."/>
            <person name="Boughton B.A."/>
            <person name="Woo Y.H."/>
            <person name="Gao G."/>
            <person name="Schijlen E.G.W.M."/>
            <person name="Guo X."/>
            <person name="Momin A.A."/>
            <person name="Negrao S."/>
            <person name="Al-Babili S."/>
            <person name="Gehring C."/>
            <person name="Roessner U."/>
            <person name="Jung C."/>
            <person name="Murphy K."/>
            <person name="Arold S.T."/>
            <person name="Gojobori T."/>
            <person name="van der Linden C.G."/>
            <person name="van Loo E.N."/>
            <person name="Jellen E.N."/>
            <person name="Maughan P.J."/>
            <person name="Tester M."/>
        </authorList>
    </citation>
    <scope>NUCLEOTIDE SEQUENCE [LARGE SCALE GENOMIC DNA]</scope>
    <source>
        <strain evidence="2">cv. PI 614886</strain>
    </source>
</reference>
<protein>
    <recommendedName>
        <fullName evidence="1">RNase H type-1 domain-containing protein</fullName>
    </recommendedName>
</protein>
<keyword evidence="3" id="KW-1185">Reference proteome</keyword>
<accession>A0A803MBH2</accession>
<feature type="domain" description="RNase H type-1" evidence="1">
    <location>
        <begin position="38"/>
        <end position="86"/>
    </location>
</feature>
<proteinExistence type="predicted"/>
<organism evidence="2 3">
    <name type="scientific">Chenopodium quinoa</name>
    <name type="common">Quinoa</name>
    <dbReference type="NCBI Taxonomy" id="63459"/>
    <lineage>
        <taxon>Eukaryota</taxon>
        <taxon>Viridiplantae</taxon>
        <taxon>Streptophyta</taxon>
        <taxon>Embryophyta</taxon>
        <taxon>Tracheophyta</taxon>
        <taxon>Spermatophyta</taxon>
        <taxon>Magnoliopsida</taxon>
        <taxon>eudicotyledons</taxon>
        <taxon>Gunneridae</taxon>
        <taxon>Pentapetalae</taxon>
        <taxon>Caryophyllales</taxon>
        <taxon>Chenopodiaceae</taxon>
        <taxon>Chenopodioideae</taxon>
        <taxon>Atripliceae</taxon>
        <taxon>Chenopodium</taxon>
    </lineage>
</organism>
<reference evidence="2" key="2">
    <citation type="submission" date="2021-03" db="UniProtKB">
        <authorList>
            <consortium name="EnsemblPlants"/>
        </authorList>
    </citation>
    <scope>IDENTIFICATION</scope>
</reference>
<evidence type="ECO:0000259" key="1">
    <source>
        <dbReference type="Pfam" id="PF13456"/>
    </source>
</evidence>
<dbReference type="Pfam" id="PF13456">
    <property type="entry name" value="RVT_3"/>
    <property type="match status" value="1"/>
</dbReference>
<evidence type="ECO:0000313" key="2">
    <source>
        <dbReference type="EnsemblPlants" id="AUR62026439-RA:cds"/>
    </source>
</evidence>